<comment type="caution">
    <text evidence="1">The sequence shown here is derived from an EMBL/GenBank/DDBJ whole genome shotgun (WGS) entry which is preliminary data.</text>
</comment>
<organism evidence="1">
    <name type="scientific">marine sediment metagenome</name>
    <dbReference type="NCBI Taxonomy" id="412755"/>
    <lineage>
        <taxon>unclassified sequences</taxon>
        <taxon>metagenomes</taxon>
        <taxon>ecological metagenomes</taxon>
    </lineage>
</organism>
<accession>X1GYB7</accession>
<gene>
    <name evidence="1" type="ORF">S03H2_53699</name>
</gene>
<feature type="non-terminal residue" evidence="1">
    <location>
        <position position="163"/>
    </location>
</feature>
<sequence length="163" mass="18700">MVRPIDLLRADRKEELWQMCCGFIDLSLEQFMAIQKRLLMEQIGLLKNSELGRKVMYGAMPETIEEFREQVPLTTYGDYFPELAQRREDVLPAKPVKWVRTSGYTGEYDVKWVPMSEEVPMSESFCSACEKVCGGLVILALCDSRGDVSKLKEHLKILFTLAP</sequence>
<dbReference type="Pfam" id="PF03321">
    <property type="entry name" value="GH3"/>
    <property type="match status" value="1"/>
</dbReference>
<dbReference type="EMBL" id="BARU01034186">
    <property type="protein sequence ID" value="GAH62157.1"/>
    <property type="molecule type" value="Genomic_DNA"/>
</dbReference>
<protein>
    <recommendedName>
        <fullName evidence="2">GH3 auxin-responsive promoter</fullName>
    </recommendedName>
</protein>
<name>X1GYB7_9ZZZZ</name>
<reference evidence="1" key="1">
    <citation type="journal article" date="2014" name="Front. Microbiol.">
        <title>High frequency of phylogenetically diverse reductive dehalogenase-homologous genes in deep subseafloor sedimentary metagenomes.</title>
        <authorList>
            <person name="Kawai M."/>
            <person name="Futagami T."/>
            <person name="Toyoda A."/>
            <person name="Takaki Y."/>
            <person name="Nishi S."/>
            <person name="Hori S."/>
            <person name="Arai W."/>
            <person name="Tsubouchi T."/>
            <person name="Morono Y."/>
            <person name="Uchiyama I."/>
            <person name="Ito T."/>
            <person name="Fujiyama A."/>
            <person name="Inagaki F."/>
            <person name="Takami H."/>
        </authorList>
    </citation>
    <scope>NUCLEOTIDE SEQUENCE</scope>
    <source>
        <strain evidence="1">Expedition CK06-06</strain>
    </source>
</reference>
<proteinExistence type="predicted"/>
<evidence type="ECO:0000313" key="1">
    <source>
        <dbReference type="EMBL" id="GAH62157.1"/>
    </source>
</evidence>
<evidence type="ECO:0008006" key="2">
    <source>
        <dbReference type="Google" id="ProtNLM"/>
    </source>
</evidence>
<dbReference type="AlphaFoldDB" id="X1GYB7"/>